<accession>A0A6A7BZ42</accession>
<dbReference type="PANTHER" id="PTHR11106">
    <property type="entry name" value="GANGLIOSIDE INDUCED DIFFERENTIATION ASSOCIATED PROTEIN 2-RELATED"/>
    <property type="match status" value="1"/>
</dbReference>
<protein>
    <submittedName>
        <fullName evidence="2">A1pp-domain-containing protein</fullName>
    </submittedName>
</protein>
<feature type="domain" description="Macro" evidence="1">
    <location>
        <begin position="29"/>
        <end position="211"/>
    </location>
</feature>
<dbReference type="NCBIfam" id="NF001664">
    <property type="entry name" value="PRK00431.1-6"/>
    <property type="match status" value="1"/>
</dbReference>
<evidence type="ECO:0000259" key="1">
    <source>
        <dbReference type="PROSITE" id="PS51154"/>
    </source>
</evidence>
<organism evidence="2 3">
    <name type="scientific">Piedraia hortae CBS 480.64</name>
    <dbReference type="NCBI Taxonomy" id="1314780"/>
    <lineage>
        <taxon>Eukaryota</taxon>
        <taxon>Fungi</taxon>
        <taxon>Dikarya</taxon>
        <taxon>Ascomycota</taxon>
        <taxon>Pezizomycotina</taxon>
        <taxon>Dothideomycetes</taxon>
        <taxon>Dothideomycetidae</taxon>
        <taxon>Capnodiales</taxon>
        <taxon>Piedraiaceae</taxon>
        <taxon>Piedraia</taxon>
    </lineage>
</organism>
<dbReference type="PROSITE" id="PS51154">
    <property type="entry name" value="MACRO"/>
    <property type="match status" value="1"/>
</dbReference>
<dbReference type="InterPro" id="IPR002589">
    <property type="entry name" value="Macro_dom"/>
</dbReference>
<dbReference type="CDD" id="cd02908">
    <property type="entry name" value="Macro_OAADPr_deacetylase"/>
    <property type="match status" value="1"/>
</dbReference>
<dbReference type="Gene3D" id="3.40.220.10">
    <property type="entry name" value="Leucine Aminopeptidase, subunit E, domain 1"/>
    <property type="match status" value="1"/>
</dbReference>
<dbReference type="PANTHER" id="PTHR11106:SF27">
    <property type="entry name" value="MACRO DOMAIN-CONTAINING PROTEIN"/>
    <property type="match status" value="1"/>
</dbReference>
<keyword evidence="3" id="KW-1185">Reference proteome</keyword>
<dbReference type="InterPro" id="IPR043472">
    <property type="entry name" value="Macro_dom-like"/>
</dbReference>
<gene>
    <name evidence="2" type="ORF">K470DRAFT_258491</name>
</gene>
<proteinExistence type="predicted"/>
<evidence type="ECO:0000313" key="2">
    <source>
        <dbReference type="EMBL" id="KAF2859808.1"/>
    </source>
</evidence>
<evidence type="ECO:0000313" key="3">
    <source>
        <dbReference type="Proteomes" id="UP000799421"/>
    </source>
</evidence>
<dbReference type="Pfam" id="PF01661">
    <property type="entry name" value="Macro"/>
    <property type="match status" value="1"/>
</dbReference>
<sequence>MPSTIPLSSLPTLTQLYKAKTLAPTSSGNLLRGATSAFNDKISLYRGDITALETDAIVNAANEKLLGGGGVDGAIHAAAGPELVEECRALNGCNTGDAKITDAYKLPCKKVIHTVGPVYHYESNPAKLLSSCYTKSLDLADQNGCKSIAFSAISTGVYGYPGTDAAEKATEAVRNWLERDEERAAHMEKIVFCLFREKDERCYHQIIPKIFPPKEEHGDDS</sequence>
<dbReference type="SUPFAM" id="SSF52949">
    <property type="entry name" value="Macro domain-like"/>
    <property type="match status" value="1"/>
</dbReference>
<dbReference type="Proteomes" id="UP000799421">
    <property type="component" value="Unassembled WGS sequence"/>
</dbReference>
<reference evidence="2" key="1">
    <citation type="journal article" date="2020" name="Stud. Mycol.">
        <title>101 Dothideomycetes genomes: a test case for predicting lifestyles and emergence of pathogens.</title>
        <authorList>
            <person name="Haridas S."/>
            <person name="Albert R."/>
            <person name="Binder M."/>
            <person name="Bloem J."/>
            <person name="Labutti K."/>
            <person name="Salamov A."/>
            <person name="Andreopoulos B."/>
            <person name="Baker S."/>
            <person name="Barry K."/>
            <person name="Bills G."/>
            <person name="Bluhm B."/>
            <person name="Cannon C."/>
            <person name="Castanera R."/>
            <person name="Culley D."/>
            <person name="Daum C."/>
            <person name="Ezra D."/>
            <person name="Gonzalez J."/>
            <person name="Henrissat B."/>
            <person name="Kuo A."/>
            <person name="Liang C."/>
            <person name="Lipzen A."/>
            <person name="Lutzoni F."/>
            <person name="Magnuson J."/>
            <person name="Mondo S."/>
            <person name="Nolan M."/>
            <person name="Ohm R."/>
            <person name="Pangilinan J."/>
            <person name="Park H.-J."/>
            <person name="Ramirez L."/>
            <person name="Alfaro M."/>
            <person name="Sun H."/>
            <person name="Tritt A."/>
            <person name="Yoshinaga Y."/>
            <person name="Zwiers L.-H."/>
            <person name="Turgeon B."/>
            <person name="Goodwin S."/>
            <person name="Spatafora J."/>
            <person name="Crous P."/>
            <person name="Grigoriev I."/>
        </authorList>
    </citation>
    <scope>NUCLEOTIDE SEQUENCE</scope>
    <source>
        <strain evidence="2">CBS 480.64</strain>
    </source>
</reference>
<name>A0A6A7BZ42_9PEZI</name>
<dbReference type="OrthoDB" id="6077599at2759"/>
<dbReference type="EMBL" id="MU005988">
    <property type="protein sequence ID" value="KAF2859808.1"/>
    <property type="molecule type" value="Genomic_DNA"/>
</dbReference>
<dbReference type="SMART" id="SM00506">
    <property type="entry name" value="A1pp"/>
    <property type="match status" value="1"/>
</dbReference>
<dbReference type="AlphaFoldDB" id="A0A6A7BZ42"/>